<dbReference type="SMART" id="SM00387">
    <property type="entry name" value="HATPase_c"/>
    <property type="match status" value="1"/>
</dbReference>
<evidence type="ECO:0000256" key="8">
    <source>
        <dbReference type="ARBA" id="ARBA00023012"/>
    </source>
</evidence>
<dbReference type="Proteomes" id="UP001310386">
    <property type="component" value="Unassembled WGS sequence"/>
</dbReference>
<accession>A0ABU5ZGC4</accession>
<evidence type="ECO:0000256" key="9">
    <source>
        <dbReference type="SAM" id="Coils"/>
    </source>
</evidence>
<keyword evidence="5" id="KW-0547">Nucleotide-binding</keyword>
<feature type="transmembrane region" description="Helical" evidence="10">
    <location>
        <begin position="263"/>
        <end position="281"/>
    </location>
</feature>
<reference evidence="12" key="1">
    <citation type="submission" date="2023-12" db="EMBL/GenBank/DDBJ databases">
        <title>Fervidustalea candida gen. nov., sp. nov., a novel member of the family Paenibacillaceae isolated from a geothermal area.</title>
        <authorList>
            <person name="Li W.-J."/>
            <person name="Jiao J.-Y."/>
            <person name="Chen Y."/>
        </authorList>
    </citation>
    <scope>NUCLEOTIDE SEQUENCE</scope>
    <source>
        <strain evidence="12">SYSU GA230002</strain>
    </source>
</reference>
<dbReference type="RefSeq" id="WP_371753672.1">
    <property type="nucleotide sequence ID" value="NZ_JAYJLD010000008.1"/>
</dbReference>
<dbReference type="PANTHER" id="PTHR43065">
    <property type="entry name" value="SENSOR HISTIDINE KINASE"/>
    <property type="match status" value="1"/>
</dbReference>
<evidence type="ECO:0000256" key="10">
    <source>
        <dbReference type="SAM" id="Phobius"/>
    </source>
</evidence>
<keyword evidence="9" id="KW-0175">Coiled coil</keyword>
<dbReference type="Gene3D" id="3.30.565.10">
    <property type="entry name" value="Histidine kinase-like ATPase, C-terminal domain"/>
    <property type="match status" value="1"/>
</dbReference>
<comment type="caution">
    <text evidence="12">The sequence shown here is derived from an EMBL/GenBank/DDBJ whole genome shotgun (WGS) entry which is preliminary data.</text>
</comment>
<gene>
    <name evidence="12" type="ORF">VF724_07755</name>
</gene>
<keyword evidence="8" id="KW-0902">Two-component regulatory system</keyword>
<dbReference type="SMART" id="SM00388">
    <property type="entry name" value="HisKA"/>
    <property type="match status" value="1"/>
</dbReference>
<dbReference type="Pfam" id="PF00497">
    <property type="entry name" value="SBP_bac_3"/>
    <property type="match status" value="1"/>
</dbReference>
<dbReference type="PANTHER" id="PTHR43065:SF10">
    <property type="entry name" value="PEROXIDE STRESS-ACTIVATED HISTIDINE KINASE MAK3"/>
    <property type="match status" value="1"/>
</dbReference>
<evidence type="ECO:0000256" key="6">
    <source>
        <dbReference type="ARBA" id="ARBA00022777"/>
    </source>
</evidence>
<keyword evidence="6" id="KW-0418">Kinase</keyword>
<sequence>MRSRPVFLSLILVLVWISLNFAETVGANSQLPNVYRIAYLNRFYPFQFVNEQKPSGFVIDLLNQIAKEEQMEIEWVPMNLYDAMEALKSRRVDAVAGLKYTAERSNVFEFSEPFMTVSHSLIVPENNESIESMADLGNKVVAVERGDVALDLLQNVRSVRVIVAQDQGNAFRLLQLRRADAFLGNSQYIEFLLKGNHLQEQYKVVNTLILPSDYALATYKGNEAFLELINKGLIQVRANQQFQTIYNKWFGQASAQLSKRLQFIIRIMSAVFIGLLLYLYFSLRWNRRLKSEVYRRTKELEQMNRLLEEKIEEEQKLRSQLIHKEKMQALGHLVAGIAHEIRNPLTSIKAFVELIPHKFENPKFREEVSKFVPSEITRLDRIVSDLLDYAKPQTAKKEVFQVSQCFDSIFPLFKSSFAQKEIALIDRIDPDHQVYADYGLFKQVAVNVLLNSVDALDRGGQIVCSSEAVDGQLIITIEDNGKGISEAELGKIFEPFYTSKTHGTGLGLSLSLDYMRENNGDLQVESKPGKGTKVILSLPLKEEVRNE</sequence>
<dbReference type="InterPro" id="IPR005467">
    <property type="entry name" value="His_kinase_dom"/>
</dbReference>
<keyword evidence="10" id="KW-0472">Membrane</keyword>
<keyword evidence="4" id="KW-0808">Transferase</keyword>
<evidence type="ECO:0000256" key="3">
    <source>
        <dbReference type="ARBA" id="ARBA00022553"/>
    </source>
</evidence>
<comment type="catalytic activity">
    <reaction evidence="1">
        <text>ATP + protein L-histidine = ADP + protein N-phospho-L-histidine.</text>
        <dbReference type="EC" id="2.7.13.3"/>
    </reaction>
</comment>
<dbReference type="InterPro" id="IPR003594">
    <property type="entry name" value="HATPase_dom"/>
</dbReference>
<dbReference type="InterPro" id="IPR003661">
    <property type="entry name" value="HisK_dim/P_dom"/>
</dbReference>
<dbReference type="SUPFAM" id="SSF53850">
    <property type="entry name" value="Periplasmic binding protein-like II"/>
    <property type="match status" value="1"/>
</dbReference>
<evidence type="ECO:0000313" key="13">
    <source>
        <dbReference type="Proteomes" id="UP001310386"/>
    </source>
</evidence>
<evidence type="ECO:0000256" key="1">
    <source>
        <dbReference type="ARBA" id="ARBA00000085"/>
    </source>
</evidence>
<keyword evidence="10" id="KW-0812">Transmembrane</keyword>
<dbReference type="Pfam" id="PF00512">
    <property type="entry name" value="HisKA"/>
    <property type="match status" value="1"/>
</dbReference>
<keyword evidence="13" id="KW-1185">Reference proteome</keyword>
<dbReference type="CDD" id="cd13704">
    <property type="entry name" value="PBP2_HisK"/>
    <property type="match status" value="1"/>
</dbReference>
<dbReference type="SMART" id="SM00079">
    <property type="entry name" value="PBPe"/>
    <property type="match status" value="1"/>
</dbReference>
<dbReference type="Pfam" id="PF02518">
    <property type="entry name" value="HATPase_c"/>
    <property type="match status" value="1"/>
</dbReference>
<dbReference type="EC" id="2.7.13.3" evidence="2"/>
<dbReference type="InterPro" id="IPR004358">
    <property type="entry name" value="Sig_transdc_His_kin-like_C"/>
</dbReference>
<keyword evidence="10" id="KW-1133">Transmembrane helix</keyword>
<proteinExistence type="predicted"/>
<feature type="coiled-coil region" evidence="9">
    <location>
        <begin position="290"/>
        <end position="324"/>
    </location>
</feature>
<dbReference type="InterPro" id="IPR036097">
    <property type="entry name" value="HisK_dim/P_sf"/>
</dbReference>
<protein>
    <recommendedName>
        <fullName evidence="2">histidine kinase</fullName>
        <ecNumber evidence="2">2.7.13.3</ecNumber>
    </recommendedName>
</protein>
<name>A0ABU5ZGC4_9BACL</name>
<evidence type="ECO:0000256" key="5">
    <source>
        <dbReference type="ARBA" id="ARBA00022741"/>
    </source>
</evidence>
<dbReference type="Gene3D" id="3.40.190.10">
    <property type="entry name" value="Periplasmic binding protein-like II"/>
    <property type="match status" value="2"/>
</dbReference>
<dbReference type="InterPro" id="IPR001638">
    <property type="entry name" value="Solute-binding_3/MltF_N"/>
</dbReference>
<dbReference type="InterPro" id="IPR001320">
    <property type="entry name" value="Iontro_rcpt_C"/>
</dbReference>
<evidence type="ECO:0000259" key="11">
    <source>
        <dbReference type="PROSITE" id="PS50109"/>
    </source>
</evidence>
<keyword evidence="7" id="KW-0067">ATP-binding</keyword>
<evidence type="ECO:0000256" key="2">
    <source>
        <dbReference type="ARBA" id="ARBA00012438"/>
    </source>
</evidence>
<dbReference type="SMART" id="SM00062">
    <property type="entry name" value="PBPb"/>
    <property type="match status" value="1"/>
</dbReference>
<feature type="domain" description="Histidine kinase" evidence="11">
    <location>
        <begin position="336"/>
        <end position="542"/>
    </location>
</feature>
<evidence type="ECO:0000313" key="12">
    <source>
        <dbReference type="EMBL" id="MEB3101555.1"/>
    </source>
</evidence>
<dbReference type="PROSITE" id="PS50109">
    <property type="entry name" value="HIS_KIN"/>
    <property type="match status" value="1"/>
</dbReference>
<organism evidence="12 13">
    <name type="scientific">Ferviditalea candida</name>
    <dbReference type="NCBI Taxonomy" id="3108399"/>
    <lineage>
        <taxon>Bacteria</taxon>
        <taxon>Bacillati</taxon>
        <taxon>Bacillota</taxon>
        <taxon>Bacilli</taxon>
        <taxon>Bacillales</taxon>
        <taxon>Paenibacillaceae</taxon>
        <taxon>Ferviditalea</taxon>
    </lineage>
</organism>
<dbReference type="EMBL" id="JAYJLD010000008">
    <property type="protein sequence ID" value="MEB3101555.1"/>
    <property type="molecule type" value="Genomic_DNA"/>
</dbReference>
<keyword evidence="3" id="KW-0597">Phosphoprotein</keyword>
<dbReference type="Gene3D" id="1.10.287.130">
    <property type="match status" value="1"/>
</dbReference>
<evidence type="ECO:0000256" key="4">
    <source>
        <dbReference type="ARBA" id="ARBA00022679"/>
    </source>
</evidence>
<evidence type="ECO:0000256" key="7">
    <source>
        <dbReference type="ARBA" id="ARBA00022840"/>
    </source>
</evidence>
<dbReference type="CDD" id="cd00082">
    <property type="entry name" value="HisKA"/>
    <property type="match status" value="1"/>
</dbReference>
<dbReference type="SUPFAM" id="SSF47384">
    <property type="entry name" value="Homodimeric domain of signal transducing histidine kinase"/>
    <property type="match status" value="1"/>
</dbReference>
<dbReference type="PRINTS" id="PR00344">
    <property type="entry name" value="BCTRLSENSOR"/>
</dbReference>
<dbReference type="InterPro" id="IPR036890">
    <property type="entry name" value="HATPase_C_sf"/>
</dbReference>
<dbReference type="SUPFAM" id="SSF55874">
    <property type="entry name" value="ATPase domain of HSP90 chaperone/DNA topoisomerase II/histidine kinase"/>
    <property type="match status" value="1"/>
</dbReference>